<dbReference type="PANTHER" id="PTHR31371">
    <property type="entry name" value="BNAC09G50660D PROTEIN"/>
    <property type="match status" value="1"/>
</dbReference>
<sequence>MSRAAHLHRSLSDPDRDLSLPPPPLVPSDSSFLSPSPAPSTSTTSTGSPPSPPASAAATAPTTPLSPASSTSTPTSSSPPLPPPPSPSPSLFLLSAREMDSLVRRMDRFVASTASLYAELELLADLEHSVSKLPGTSDEARRALDRKIQWQRHDVKHLRDSSLWNHKFDKVVLMLAQAVCTIHARIRSVFGDPTPDPPADAKEGSFRPGPGLRFHCGANTGRLFLNCLGSPAAEAETETETAASSVVSFGGKEIVVGTKSRLTMLAPPNTLGGSCLAMHYANVIIIIDKLLKYPHLVGDEARDDLYQMLPASLRLALRKSLKSYVNNLAIYDASLAHDWKEAMERTLGWLVPMAHNMVRWQTERNFEQQPQIVARENVLLLQTLYFADRGKTEDAICELLVGLNYICRYEQQQNALLDCTSSVDFEECMDWQQMQLVDSSGRL</sequence>
<reference evidence="3" key="2">
    <citation type="submission" date="2023-04" db="EMBL/GenBank/DDBJ databases">
        <authorList>
            <person name="Bruccoleri R.E."/>
            <person name="Oakeley E.J."/>
            <person name="Faust A.-M."/>
            <person name="Dessus-Babus S."/>
            <person name="Altorfer M."/>
            <person name="Burckhardt D."/>
            <person name="Oertli M."/>
            <person name="Naumann U."/>
            <person name="Petersen F."/>
            <person name="Wong J."/>
        </authorList>
    </citation>
    <scope>NUCLEOTIDE SEQUENCE</scope>
    <source>
        <strain evidence="3">GSM-AAB239-AS_SAM_17_03QT</strain>
        <tissue evidence="3">Leaf</tissue>
    </source>
</reference>
<accession>A0AAX6IEH3</accession>
<organism evidence="3 4">
    <name type="scientific">Iris pallida</name>
    <name type="common">Sweet iris</name>
    <dbReference type="NCBI Taxonomy" id="29817"/>
    <lineage>
        <taxon>Eukaryota</taxon>
        <taxon>Viridiplantae</taxon>
        <taxon>Streptophyta</taxon>
        <taxon>Embryophyta</taxon>
        <taxon>Tracheophyta</taxon>
        <taxon>Spermatophyta</taxon>
        <taxon>Magnoliopsida</taxon>
        <taxon>Liliopsida</taxon>
        <taxon>Asparagales</taxon>
        <taxon>Iridaceae</taxon>
        <taxon>Iridoideae</taxon>
        <taxon>Irideae</taxon>
        <taxon>Iris</taxon>
    </lineage>
</organism>
<evidence type="ECO:0000259" key="2">
    <source>
        <dbReference type="Pfam" id="PF05003"/>
    </source>
</evidence>
<dbReference type="PANTHER" id="PTHR31371:SF2">
    <property type="entry name" value="PLANT_PROTEIN (DUF668)"/>
    <property type="match status" value="1"/>
</dbReference>
<comment type="caution">
    <text evidence="3">The sequence shown here is derived from an EMBL/GenBank/DDBJ whole genome shotgun (WGS) entry which is preliminary data.</text>
</comment>
<dbReference type="EMBL" id="JANAVB010002199">
    <property type="protein sequence ID" value="KAJ6851458.1"/>
    <property type="molecule type" value="Genomic_DNA"/>
</dbReference>
<evidence type="ECO:0000313" key="4">
    <source>
        <dbReference type="Proteomes" id="UP001140949"/>
    </source>
</evidence>
<gene>
    <name evidence="3" type="ORF">M6B38_259115</name>
</gene>
<feature type="compositionally biased region" description="Pro residues" evidence="1">
    <location>
        <begin position="77"/>
        <end position="88"/>
    </location>
</feature>
<dbReference type="AlphaFoldDB" id="A0AAX6IEH3"/>
<feature type="region of interest" description="Disordered" evidence="1">
    <location>
        <begin position="1"/>
        <end position="91"/>
    </location>
</feature>
<feature type="compositionally biased region" description="Low complexity" evidence="1">
    <location>
        <begin position="27"/>
        <end position="76"/>
    </location>
</feature>
<dbReference type="InterPro" id="IPR007700">
    <property type="entry name" value="DUF668"/>
</dbReference>
<dbReference type="Proteomes" id="UP001140949">
    <property type="component" value="Unassembled WGS sequence"/>
</dbReference>
<proteinExistence type="predicted"/>
<evidence type="ECO:0000313" key="3">
    <source>
        <dbReference type="EMBL" id="KAJ6851458.1"/>
    </source>
</evidence>
<dbReference type="Pfam" id="PF05003">
    <property type="entry name" value="DUF668"/>
    <property type="match status" value="1"/>
</dbReference>
<protein>
    <recommendedName>
        <fullName evidence="2">DUF668 domain-containing protein</fullName>
    </recommendedName>
</protein>
<keyword evidence="4" id="KW-1185">Reference proteome</keyword>
<dbReference type="GO" id="GO:0045927">
    <property type="term" value="P:positive regulation of growth"/>
    <property type="evidence" value="ECO:0007669"/>
    <property type="project" value="InterPro"/>
</dbReference>
<name>A0AAX6IEH3_IRIPA</name>
<feature type="domain" description="DUF668" evidence="2">
    <location>
        <begin position="270"/>
        <end position="359"/>
    </location>
</feature>
<evidence type="ECO:0000256" key="1">
    <source>
        <dbReference type="SAM" id="MobiDB-lite"/>
    </source>
</evidence>
<reference evidence="3" key="1">
    <citation type="journal article" date="2023" name="GigaByte">
        <title>Genome assembly of the bearded iris, Iris pallida Lam.</title>
        <authorList>
            <person name="Bruccoleri R.E."/>
            <person name="Oakeley E.J."/>
            <person name="Faust A.M.E."/>
            <person name="Altorfer M."/>
            <person name="Dessus-Babus S."/>
            <person name="Burckhardt D."/>
            <person name="Oertli M."/>
            <person name="Naumann U."/>
            <person name="Petersen F."/>
            <person name="Wong J."/>
        </authorList>
    </citation>
    <scope>NUCLEOTIDE SEQUENCE</scope>
    <source>
        <strain evidence="3">GSM-AAB239-AS_SAM_17_03QT</strain>
    </source>
</reference>